<dbReference type="OrthoDB" id="720914at2759"/>
<organism evidence="4 5">
    <name type="scientific">Zizania palustris</name>
    <name type="common">Northern wild rice</name>
    <dbReference type="NCBI Taxonomy" id="103762"/>
    <lineage>
        <taxon>Eukaryota</taxon>
        <taxon>Viridiplantae</taxon>
        <taxon>Streptophyta</taxon>
        <taxon>Embryophyta</taxon>
        <taxon>Tracheophyta</taxon>
        <taxon>Spermatophyta</taxon>
        <taxon>Magnoliopsida</taxon>
        <taxon>Liliopsida</taxon>
        <taxon>Poales</taxon>
        <taxon>Poaceae</taxon>
        <taxon>BOP clade</taxon>
        <taxon>Oryzoideae</taxon>
        <taxon>Oryzeae</taxon>
        <taxon>Zizaniinae</taxon>
        <taxon>Zizania</taxon>
    </lineage>
</organism>
<name>A0A8J5T6A8_ZIZPA</name>
<feature type="chain" id="PRO_5035145118" evidence="3">
    <location>
        <begin position="32"/>
        <end position="133"/>
    </location>
</feature>
<dbReference type="EMBL" id="JAAALK010000282">
    <property type="protein sequence ID" value="KAG8081059.1"/>
    <property type="molecule type" value="Genomic_DNA"/>
</dbReference>
<evidence type="ECO:0000313" key="4">
    <source>
        <dbReference type="EMBL" id="KAG8081059.1"/>
    </source>
</evidence>
<proteinExistence type="predicted"/>
<keyword evidence="2" id="KW-0472">Membrane</keyword>
<evidence type="ECO:0000313" key="5">
    <source>
        <dbReference type="Proteomes" id="UP000729402"/>
    </source>
</evidence>
<feature type="compositionally biased region" description="Gly residues" evidence="1">
    <location>
        <begin position="64"/>
        <end position="86"/>
    </location>
</feature>
<feature type="region of interest" description="Disordered" evidence="1">
    <location>
        <begin position="59"/>
        <end position="108"/>
    </location>
</feature>
<keyword evidence="2" id="KW-0812">Transmembrane</keyword>
<gene>
    <name evidence="4" type="ORF">GUJ93_ZPchr0007g5086</name>
</gene>
<evidence type="ECO:0000256" key="2">
    <source>
        <dbReference type="SAM" id="Phobius"/>
    </source>
</evidence>
<sequence>MAELVRRLRWPRLLPVVFVFLPALLAGGVHGARALDDGRARDKEADLIHATVSRMSVAVREGGGHPGGGHGGGGGTGGHGHGGGGHGRPEPTSYHNRPRRSAAPGREVAGPSMAANCALLAAAAAAFALLILS</sequence>
<reference evidence="4" key="2">
    <citation type="submission" date="2021-02" db="EMBL/GenBank/DDBJ databases">
        <authorList>
            <person name="Kimball J.A."/>
            <person name="Haas M.W."/>
            <person name="Macchietto M."/>
            <person name="Kono T."/>
            <person name="Duquette J."/>
            <person name="Shao M."/>
        </authorList>
    </citation>
    <scope>NUCLEOTIDE SEQUENCE</scope>
    <source>
        <tissue evidence="4">Fresh leaf tissue</tissue>
    </source>
</reference>
<feature type="transmembrane region" description="Helical" evidence="2">
    <location>
        <begin position="113"/>
        <end position="132"/>
    </location>
</feature>
<keyword evidence="2" id="KW-1133">Transmembrane helix</keyword>
<evidence type="ECO:0000256" key="1">
    <source>
        <dbReference type="SAM" id="MobiDB-lite"/>
    </source>
</evidence>
<keyword evidence="5" id="KW-1185">Reference proteome</keyword>
<evidence type="ECO:0000256" key="3">
    <source>
        <dbReference type="SAM" id="SignalP"/>
    </source>
</evidence>
<comment type="caution">
    <text evidence="4">The sequence shown here is derived from an EMBL/GenBank/DDBJ whole genome shotgun (WGS) entry which is preliminary data.</text>
</comment>
<keyword evidence="3" id="KW-0732">Signal</keyword>
<protein>
    <submittedName>
        <fullName evidence="4">Uncharacterized protein</fullName>
    </submittedName>
</protein>
<dbReference type="AlphaFoldDB" id="A0A8J5T6A8"/>
<reference evidence="4" key="1">
    <citation type="journal article" date="2021" name="bioRxiv">
        <title>Whole Genome Assembly and Annotation of Northern Wild Rice, Zizania palustris L., Supports a Whole Genome Duplication in the Zizania Genus.</title>
        <authorList>
            <person name="Haas M."/>
            <person name="Kono T."/>
            <person name="Macchietto M."/>
            <person name="Millas R."/>
            <person name="McGilp L."/>
            <person name="Shao M."/>
            <person name="Duquette J."/>
            <person name="Hirsch C.N."/>
            <person name="Kimball J."/>
        </authorList>
    </citation>
    <scope>NUCLEOTIDE SEQUENCE</scope>
    <source>
        <tissue evidence="4">Fresh leaf tissue</tissue>
    </source>
</reference>
<dbReference type="Proteomes" id="UP000729402">
    <property type="component" value="Unassembled WGS sequence"/>
</dbReference>
<accession>A0A8J5T6A8</accession>
<feature type="signal peptide" evidence="3">
    <location>
        <begin position="1"/>
        <end position="31"/>
    </location>
</feature>